<feature type="domain" description="Methyltransferase type 11" evidence="1">
    <location>
        <begin position="40"/>
        <end position="118"/>
    </location>
</feature>
<protein>
    <recommendedName>
        <fullName evidence="1">Methyltransferase type 11 domain-containing protein</fullName>
    </recommendedName>
</protein>
<comment type="caution">
    <text evidence="2">The sequence shown here is derived from an EMBL/GenBank/DDBJ whole genome shotgun (WGS) entry which is preliminary data.</text>
</comment>
<dbReference type="Proteomes" id="UP001500713">
    <property type="component" value="Unassembled WGS sequence"/>
</dbReference>
<dbReference type="InterPro" id="IPR029063">
    <property type="entry name" value="SAM-dependent_MTases_sf"/>
</dbReference>
<organism evidence="2 3">
    <name type="scientific">Parasphingorhabdus litoris</name>
    <dbReference type="NCBI Taxonomy" id="394733"/>
    <lineage>
        <taxon>Bacteria</taxon>
        <taxon>Pseudomonadati</taxon>
        <taxon>Pseudomonadota</taxon>
        <taxon>Alphaproteobacteria</taxon>
        <taxon>Sphingomonadales</taxon>
        <taxon>Sphingomonadaceae</taxon>
        <taxon>Parasphingorhabdus</taxon>
    </lineage>
</organism>
<evidence type="ECO:0000313" key="3">
    <source>
        <dbReference type="Proteomes" id="UP001500713"/>
    </source>
</evidence>
<evidence type="ECO:0000259" key="1">
    <source>
        <dbReference type="Pfam" id="PF08241"/>
    </source>
</evidence>
<gene>
    <name evidence="2" type="ORF">GCM10009096_02900</name>
</gene>
<dbReference type="Pfam" id="PF08241">
    <property type="entry name" value="Methyltransf_11"/>
    <property type="match status" value="1"/>
</dbReference>
<keyword evidence="3" id="KW-1185">Reference proteome</keyword>
<accession>A0ABN1A221</accession>
<name>A0ABN1A221_9SPHN</name>
<dbReference type="EMBL" id="BAAAEM010000002">
    <property type="protein sequence ID" value="GAA0465687.1"/>
    <property type="molecule type" value="Genomic_DNA"/>
</dbReference>
<dbReference type="CDD" id="cd02440">
    <property type="entry name" value="AdoMet_MTases"/>
    <property type="match status" value="1"/>
</dbReference>
<dbReference type="Gene3D" id="3.40.50.150">
    <property type="entry name" value="Vaccinia Virus protein VP39"/>
    <property type="match status" value="1"/>
</dbReference>
<reference evidence="2 3" key="1">
    <citation type="journal article" date="2019" name="Int. J. Syst. Evol. Microbiol.">
        <title>The Global Catalogue of Microorganisms (GCM) 10K type strain sequencing project: providing services to taxonomists for standard genome sequencing and annotation.</title>
        <authorList>
            <consortium name="The Broad Institute Genomics Platform"/>
            <consortium name="The Broad Institute Genome Sequencing Center for Infectious Disease"/>
            <person name="Wu L."/>
            <person name="Ma J."/>
        </authorList>
    </citation>
    <scope>NUCLEOTIDE SEQUENCE [LARGE SCALE GENOMIC DNA]</scope>
    <source>
        <strain evidence="2 3">JCM 14162</strain>
    </source>
</reference>
<proteinExistence type="predicted"/>
<sequence length="193" mass="22257">MQLFWKTPLLGATIFAIWKMDAQRKYRLTKDWIERGDRLLEVGSGPGSVVKVFRKQGLDVTALDIADNSITDDLEPIIYDGDVMPFEDRSFDVALILTVLHHIAEPDKTLQEAARVSKRLIIMEDVYDTPFQAAYTKLTDKITNMEFIGHPHSNRSHAEWLDTFDRMGFTLRHSAIHRLAKFYQQAVYIVDTK</sequence>
<dbReference type="SUPFAM" id="SSF53335">
    <property type="entry name" value="S-adenosyl-L-methionine-dependent methyltransferases"/>
    <property type="match status" value="1"/>
</dbReference>
<evidence type="ECO:0000313" key="2">
    <source>
        <dbReference type="EMBL" id="GAA0465687.1"/>
    </source>
</evidence>
<dbReference type="InterPro" id="IPR013216">
    <property type="entry name" value="Methyltransf_11"/>
</dbReference>